<dbReference type="RefSeq" id="WP_167464996.1">
    <property type="nucleotide sequence ID" value="NZ_CP046171.1"/>
</dbReference>
<name>A0A6G9XYC5_NOCBR</name>
<proteinExistence type="predicted"/>
<dbReference type="Gene3D" id="1.10.150.20">
    <property type="entry name" value="5' to 3' exonuclease, C-terminal subdomain"/>
    <property type="match status" value="1"/>
</dbReference>
<accession>A0A6G9XYC5</accession>
<reference evidence="1 2" key="1">
    <citation type="journal article" date="2019" name="ACS Chem. Biol.">
        <title>Identification and Mobilization of a Cryptic Antibiotic Biosynthesis Gene Locus from a Human-Pathogenic Nocardia Isolate.</title>
        <authorList>
            <person name="Herisse M."/>
            <person name="Ishida K."/>
            <person name="Porter J.L."/>
            <person name="Howden B."/>
            <person name="Hertweck C."/>
            <person name="Stinear T.P."/>
            <person name="Pidot S.J."/>
        </authorList>
    </citation>
    <scope>NUCLEOTIDE SEQUENCE [LARGE SCALE GENOMIC DNA]</scope>
    <source>
        <strain evidence="1 2">AUSMDU00024985</strain>
    </source>
</reference>
<evidence type="ECO:0000313" key="1">
    <source>
        <dbReference type="EMBL" id="QIS05945.1"/>
    </source>
</evidence>
<protein>
    <recommendedName>
        <fullName evidence="3">RNA polymerase alpha subunit C-terminal domain-containing protein</fullName>
    </recommendedName>
</protein>
<dbReference type="AlphaFoldDB" id="A0A6G9XYC5"/>
<dbReference type="SUPFAM" id="SSF47794">
    <property type="entry name" value="Rad51 N-terminal domain-like"/>
    <property type="match status" value="1"/>
</dbReference>
<organism evidence="1 2">
    <name type="scientific">Nocardia brasiliensis</name>
    <dbReference type="NCBI Taxonomy" id="37326"/>
    <lineage>
        <taxon>Bacteria</taxon>
        <taxon>Bacillati</taxon>
        <taxon>Actinomycetota</taxon>
        <taxon>Actinomycetes</taxon>
        <taxon>Mycobacteriales</taxon>
        <taxon>Nocardiaceae</taxon>
        <taxon>Nocardia</taxon>
    </lineage>
</organism>
<dbReference type="GO" id="GO:0000166">
    <property type="term" value="F:nucleotide binding"/>
    <property type="evidence" value="ECO:0007669"/>
    <property type="project" value="InterPro"/>
</dbReference>
<evidence type="ECO:0000313" key="2">
    <source>
        <dbReference type="Proteomes" id="UP000501705"/>
    </source>
</evidence>
<evidence type="ECO:0008006" key="3">
    <source>
        <dbReference type="Google" id="ProtNLM"/>
    </source>
</evidence>
<gene>
    <name evidence="1" type="ORF">F5X71_29800</name>
</gene>
<dbReference type="EMBL" id="CP046171">
    <property type="protein sequence ID" value="QIS05945.1"/>
    <property type="molecule type" value="Genomic_DNA"/>
</dbReference>
<sequence length="147" mass="16512">MSIQTKSATFTLDGRPGVEYETTITETFSGEWELTEVRITSSGGLAQWDLQPSIQRLVYNTLHQRDMMVSMDGAEPAHEFDWMATFTKHILCRKGIHTMADLSEKTDAQLLEIADIGPIRVNELRQGITAWKAKTEHLNKPSTATST</sequence>
<dbReference type="Proteomes" id="UP000501705">
    <property type="component" value="Chromosome"/>
</dbReference>
<dbReference type="InterPro" id="IPR010995">
    <property type="entry name" value="DNA_repair_Rad51/TF_NusA_a-hlx"/>
</dbReference>